<evidence type="ECO:0000256" key="1">
    <source>
        <dbReference type="ARBA" id="ARBA00002190"/>
    </source>
</evidence>
<dbReference type="GO" id="GO:0003677">
    <property type="term" value="F:DNA binding"/>
    <property type="evidence" value="ECO:0007669"/>
    <property type="project" value="UniProtKB-UniRule"/>
</dbReference>
<accession>A0A0A0E8N6</accession>
<name>A0A0A0E8N6_9RHOB</name>
<comment type="caution">
    <text evidence="7">The sequence shown here is derived from an EMBL/GenBank/DDBJ whole genome shotgun (WGS) entry which is preliminary data.</text>
</comment>
<dbReference type="PANTHER" id="PTHR33217">
    <property type="entry name" value="TRANSPOSASE FOR INSERTION SEQUENCE ELEMENT IS1081"/>
    <property type="match status" value="1"/>
</dbReference>
<dbReference type="InterPro" id="IPR001207">
    <property type="entry name" value="Transposase_mutator"/>
</dbReference>
<keyword evidence="8" id="KW-1185">Reference proteome</keyword>
<dbReference type="Proteomes" id="UP000030004">
    <property type="component" value="Unassembled WGS sequence"/>
</dbReference>
<comment type="similarity">
    <text evidence="2 6">Belongs to the transposase mutator family.</text>
</comment>
<dbReference type="eggNOG" id="COG3328">
    <property type="taxonomic scope" value="Bacteria"/>
</dbReference>
<keyword evidence="4 6" id="KW-0238">DNA-binding</keyword>
<evidence type="ECO:0000313" key="8">
    <source>
        <dbReference type="Proteomes" id="UP000030004"/>
    </source>
</evidence>
<keyword evidence="5 6" id="KW-0233">DNA recombination</keyword>
<evidence type="ECO:0000256" key="4">
    <source>
        <dbReference type="ARBA" id="ARBA00023125"/>
    </source>
</evidence>
<evidence type="ECO:0000256" key="3">
    <source>
        <dbReference type="ARBA" id="ARBA00022578"/>
    </source>
</evidence>
<dbReference type="GO" id="GO:0006313">
    <property type="term" value="P:DNA transposition"/>
    <property type="evidence" value="ECO:0007669"/>
    <property type="project" value="UniProtKB-UniRule"/>
</dbReference>
<dbReference type="EMBL" id="AQQX01000012">
    <property type="protein sequence ID" value="KGM47331.1"/>
    <property type="molecule type" value="Genomic_DNA"/>
</dbReference>
<proteinExistence type="inferred from homology"/>
<sequence length="403" mass="45140">MTKDSLSETAALRALLSETSDTHLLAEMLGFVADRLMALDVDQLCGAGAHERSDDRVNRRNGYRSRAWETRAGRVDVKIPKLRKGRYFPEFLEPRRAAEKAMTAVIQEAYVQGLSTRSVDDLVRAMGMTGVSKSQVSRLCGEIDERVDAFLNRPLEGEWPYLWLDATYIKVRRGGRIVSVAAIVAVAVNLDGRREVLGIAVQPSEAEVFWDEFLRSLADRGLRGNRLIIADDHKGLKAAAAKVLGATVQRCRVHFMRNALACVGKKDRPIVTAALRTAFDQDTLAASKDHWTKLIDAFEPRHPKLAELMRRAEEDVLAYKGFPKDHWPKIHSTNPLERLNKEIKRRTNVVGIFPNEAAVTRLVGALMLEQNDEWAITRRYMTLETVAAICDTDPMDPAKIAAL</sequence>
<evidence type="ECO:0000256" key="2">
    <source>
        <dbReference type="ARBA" id="ARBA00010961"/>
    </source>
</evidence>
<dbReference type="Pfam" id="PF00872">
    <property type="entry name" value="Transposase_mut"/>
    <property type="match status" value="1"/>
</dbReference>
<reference evidence="7 8" key="1">
    <citation type="journal article" date="2015" name="Antonie Van Leeuwenhoek">
        <title>Pseudooceanicola atlanticus gen. nov. sp. nov., isolated from surface seawater of the Atlantic Ocean and reclassification of Oceanicola batsensis, Oceanicola marinus, Oceanicola nitratireducens, Oceanicola nanhaiensis, Oceanicola antarcticus and Oceanicola flagellatus, as Pseudooceanicola batsensis comb. nov., Pseudooceanicola marinus comb. nov., Pseudooceanicola nitratireducens comb. nov., Pseudooceanicola nanhaiensis comb. nov., Pseudooceanicola antarcticus comb. nov., and Pseudooceanicola flagellatus comb. nov.</title>
        <authorList>
            <person name="Lai Q."/>
            <person name="Li G."/>
            <person name="Liu X."/>
            <person name="Du Y."/>
            <person name="Sun F."/>
            <person name="Shao Z."/>
        </authorList>
    </citation>
    <scope>NUCLEOTIDE SEQUENCE [LARGE SCALE GENOMIC DNA]</scope>
    <source>
        <strain evidence="7 8">22II-s11g</strain>
    </source>
</reference>
<dbReference type="PANTHER" id="PTHR33217:SF7">
    <property type="entry name" value="TRANSPOSASE FOR INSERTION SEQUENCE ELEMENT IS1081"/>
    <property type="match status" value="1"/>
</dbReference>
<dbReference type="GO" id="GO:0004803">
    <property type="term" value="F:transposase activity"/>
    <property type="evidence" value="ECO:0007669"/>
    <property type="project" value="UniProtKB-UniRule"/>
</dbReference>
<dbReference type="RefSeq" id="WP_043753130.1">
    <property type="nucleotide sequence ID" value="NZ_AQQX01000012.1"/>
</dbReference>
<comment type="function">
    <text evidence="1 6">Required for the transposition of the insertion element.</text>
</comment>
<organism evidence="7 8">
    <name type="scientific">Pseudooceanicola atlanticus</name>
    <dbReference type="NCBI Taxonomy" id="1461694"/>
    <lineage>
        <taxon>Bacteria</taxon>
        <taxon>Pseudomonadati</taxon>
        <taxon>Pseudomonadota</taxon>
        <taxon>Alphaproteobacteria</taxon>
        <taxon>Rhodobacterales</taxon>
        <taxon>Paracoccaceae</taxon>
        <taxon>Pseudooceanicola</taxon>
    </lineage>
</organism>
<dbReference type="STRING" id="1461694.ATO9_19280"/>
<evidence type="ECO:0000256" key="6">
    <source>
        <dbReference type="RuleBase" id="RU365089"/>
    </source>
</evidence>
<protein>
    <recommendedName>
        <fullName evidence="6">Mutator family transposase</fullName>
    </recommendedName>
</protein>
<evidence type="ECO:0000313" key="7">
    <source>
        <dbReference type="EMBL" id="KGM47331.1"/>
    </source>
</evidence>
<dbReference type="OrthoDB" id="9793302at2"/>
<evidence type="ECO:0000256" key="5">
    <source>
        <dbReference type="ARBA" id="ARBA00023172"/>
    </source>
</evidence>
<gene>
    <name evidence="7" type="ORF">ATO9_19280</name>
</gene>
<keyword evidence="3 6" id="KW-0815">Transposition</keyword>
<dbReference type="NCBIfam" id="NF033543">
    <property type="entry name" value="transpos_IS256"/>
    <property type="match status" value="1"/>
</dbReference>
<keyword evidence="6" id="KW-0814">Transposable element</keyword>
<dbReference type="AlphaFoldDB" id="A0A0A0E8N6"/>